<dbReference type="PIRSF" id="PIRSF001227">
    <property type="entry name" value="Pen_acylase"/>
    <property type="match status" value="1"/>
</dbReference>
<dbReference type="Gene3D" id="1.10.439.10">
    <property type="entry name" value="Penicillin Amidohydrolase, domain 1"/>
    <property type="match status" value="1"/>
</dbReference>
<keyword evidence="6" id="KW-0479">Metal-binding</keyword>
<evidence type="ECO:0000256" key="4">
    <source>
        <dbReference type="ARBA" id="ARBA00038735"/>
    </source>
</evidence>
<keyword evidence="6" id="KW-0106">Calcium</keyword>
<keyword evidence="3" id="KW-0865">Zymogen</keyword>
<evidence type="ECO:0000256" key="7">
    <source>
        <dbReference type="SAM" id="MobiDB-lite"/>
    </source>
</evidence>
<dbReference type="InterPro" id="IPR014395">
    <property type="entry name" value="Pen/GL7ACA/AHL_acylase"/>
</dbReference>
<evidence type="ECO:0000313" key="8">
    <source>
        <dbReference type="EMBL" id="WMS88034.1"/>
    </source>
</evidence>
<comment type="subunit">
    <text evidence="4">Heterodimer of an alpha subunit and a beta subunit processed from the same precursor.</text>
</comment>
<feature type="region of interest" description="Disordered" evidence="7">
    <location>
        <begin position="136"/>
        <end position="164"/>
    </location>
</feature>
<comment type="cofactor">
    <cofactor evidence="6">
        <name>Ca(2+)</name>
        <dbReference type="ChEBI" id="CHEBI:29108"/>
    </cofactor>
    <text evidence="6">Binds 1 Ca(2+) ion per dimer.</text>
</comment>
<dbReference type="EC" id="3.5.1.-" evidence="8"/>
<dbReference type="EMBL" id="CP133548">
    <property type="protein sequence ID" value="WMS88034.1"/>
    <property type="molecule type" value="Genomic_DNA"/>
</dbReference>
<dbReference type="InterPro" id="IPR002692">
    <property type="entry name" value="S45"/>
</dbReference>
<keyword evidence="2 8" id="KW-0378">Hydrolase</keyword>
<evidence type="ECO:0000256" key="5">
    <source>
        <dbReference type="PIRSR" id="PIRSR001227-1"/>
    </source>
</evidence>
<name>A0AA51RV35_9GAMM</name>
<dbReference type="Gene3D" id="2.30.120.10">
    <property type="match status" value="1"/>
</dbReference>
<evidence type="ECO:0000256" key="3">
    <source>
        <dbReference type="ARBA" id="ARBA00023145"/>
    </source>
</evidence>
<dbReference type="KEGG" id="plei:Q9312_03745"/>
<comment type="similarity">
    <text evidence="1">Belongs to the peptidase S45 family.</text>
</comment>
<protein>
    <submittedName>
        <fullName evidence="8">Penicillin acylase family protein</fullName>
        <ecNumber evidence="8">3.5.1.-</ecNumber>
    </submittedName>
</protein>
<feature type="binding site" evidence="6">
    <location>
        <position position="299"/>
    </location>
    <ligand>
        <name>Ca(2+)</name>
        <dbReference type="ChEBI" id="CHEBI:29108"/>
    </ligand>
</feature>
<feature type="binding site" evidence="6">
    <location>
        <position position="429"/>
    </location>
    <ligand>
        <name>Ca(2+)</name>
        <dbReference type="ChEBI" id="CHEBI:29108"/>
    </ligand>
</feature>
<proteinExistence type="inferred from homology"/>
<dbReference type="GO" id="GO:0046872">
    <property type="term" value="F:metal ion binding"/>
    <property type="evidence" value="ECO:0007669"/>
    <property type="project" value="UniProtKB-KW"/>
</dbReference>
<accession>A0AA51RV35</accession>
<feature type="active site" description="Nucleophile" evidence="5">
    <location>
        <position position="223"/>
    </location>
</feature>
<evidence type="ECO:0000256" key="6">
    <source>
        <dbReference type="PIRSR" id="PIRSR001227-2"/>
    </source>
</evidence>
<reference evidence="8 9" key="1">
    <citation type="submission" date="2023-08" db="EMBL/GenBank/DDBJ databases">
        <title>Pleionea litopenaei sp. nov., isolated from stomach of juvenile Litopenaeus vannamei.</title>
        <authorList>
            <person name="Rho A.M."/>
            <person name="Hwang C.Y."/>
        </authorList>
    </citation>
    <scope>NUCLEOTIDE SEQUENCE [LARGE SCALE GENOMIC DNA]</scope>
    <source>
        <strain evidence="8 9">HL-JVS1</strain>
    </source>
</reference>
<dbReference type="AlphaFoldDB" id="A0AA51RV35"/>
<dbReference type="InterPro" id="IPR043146">
    <property type="entry name" value="Penicillin_amidase_N_B-knob"/>
</dbReference>
<dbReference type="Gene3D" id="3.60.20.10">
    <property type="entry name" value="Glutamine Phosphoribosylpyrophosphate, subunit 1, domain 1"/>
    <property type="match status" value="1"/>
</dbReference>
<dbReference type="GO" id="GO:0017000">
    <property type="term" value="P:antibiotic biosynthetic process"/>
    <property type="evidence" value="ECO:0007669"/>
    <property type="project" value="InterPro"/>
</dbReference>
<dbReference type="PANTHER" id="PTHR34218:SF4">
    <property type="entry name" value="ACYL-HOMOSERINE LACTONE ACYLASE QUIP"/>
    <property type="match status" value="1"/>
</dbReference>
<dbReference type="SUPFAM" id="SSF56235">
    <property type="entry name" value="N-terminal nucleophile aminohydrolases (Ntn hydrolases)"/>
    <property type="match status" value="1"/>
</dbReference>
<dbReference type="GO" id="GO:0016811">
    <property type="term" value="F:hydrolase activity, acting on carbon-nitrogen (but not peptide) bonds, in linear amides"/>
    <property type="evidence" value="ECO:0007669"/>
    <property type="project" value="InterPro"/>
</dbReference>
<sequence length="752" mass="84686">MDLLRRSAAGELSAIFGDVALSMDKQRRLHRFRARAQQIVNRLPAEHLNLLEVYTAGVNQGLEQLSTSPFEYWLLNTEPKPWTIEDSILVVFAMYLDLQAGSPERERVLKQAYSSLPKPLYELLVPKRTEFDAPLIAPNTLSPNSVEPESIDPKTVDPETVEQETNRPNLTAQDLYKTQTVNRLLNDKVFTSSHLQHISETSSIWSPFSAQEAKSHPDLTPGSNNFAIAGSRSENHSAIVAGDMHLGLSVPNIWYKANLMIQNSNSSMNLYGVTLPGTPLMIAGSNDYVAWTFTNSYGDYADVIELTLNDDKPHQYRVDTQTHNFTYVKETIEVKNGTAVELTLRESIFGPTYQDEQGKVYSLLWVAHQPEAVNLNLLAMESAENLEQALAVANRSAIPAQNILIGDRNGDIGWTIIGPLPQRREGKTPFDTIAHQNGNITWLDEQDYPRVINHPQGALWTANNRVSDNAALQKIGDGGYALGVRAQTIKSQLLEINNGNEQDLLNIQLSTDTPIYRYWQRKLLANKRLYSNLTSEQQSFFELIEAWNGHSDADQAGFTFVYLFRQGVREILLDQQADQWFAYPTRSFGYYSRQYEQTLRKIIDERNKSLLPPQYSDYDALYRQVIDDIITRLTENNAVLEDQTWGNFNRLKIQHPISRAVPFLGRFLDRPQLNMPGDALSPRVQRPSFGASQRMVVSPGNISSAIFHMPGGQSGHPLSPFYSAGFEDWASGNSTPLKKAETELTLTLTPQP</sequence>
<dbReference type="RefSeq" id="WP_309203220.1">
    <property type="nucleotide sequence ID" value="NZ_CP133548.1"/>
</dbReference>
<feature type="binding site" evidence="6">
    <location>
        <position position="302"/>
    </location>
    <ligand>
        <name>Ca(2+)</name>
        <dbReference type="ChEBI" id="CHEBI:29108"/>
    </ligand>
</feature>
<dbReference type="InterPro" id="IPR023343">
    <property type="entry name" value="Penicillin_amidase_dom1"/>
</dbReference>
<evidence type="ECO:0000256" key="1">
    <source>
        <dbReference type="ARBA" id="ARBA00006586"/>
    </source>
</evidence>
<dbReference type="PANTHER" id="PTHR34218">
    <property type="entry name" value="PEPTIDASE S45 PENICILLIN AMIDASE"/>
    <property type="match status" value="1"/>
</dbReference>
<evidence type="ECO:0000313" key="9">
    <source>
        <dbReference type="Proteomes" id="UP001239782"/>
    </source>
</evidence>
<dbReference type="Gene3D" id="1.10.1400.10">
    <property type="match status" value="1"/>
</dbReference>
<dbReference type="InterPro" id="IPR043147">
    <property type="entry name" value="Penicillin_amidase_A-knob"/>
</dbReference>
<dbReference type="InterPro" id="IPR029055">
    <property type="entry name" value="Ntn_hydrolases_N"/>
</dbReference>
<evidence type="ECO:0000256" key="2">
    <source>
        <dbReference type="ARBA" id="ARBA00022801"/>
    </source>
</evidence>
<organism evidence="8 9">
    <name type="scientific">Pleionea litopenaei</name>
    <dbReference type="NCBI Taxonomy" id="3070815"/>
    <lineage>
        <taxon>Bacteria</taxon>
        <taxon>Pseudomonadati</taxon>
        <taxon>Pseudomonadota</taxon>
        <taxon>Gammaproteobacteria</taxon>
        <taxon>Oceanospirillales</taxon>
        <taxon>Pleioneaceae</taxon>
        <taxon>Pleionea</taxon>
    </lineage>
</organism>
<dbReference type="Pfam" id="PF01804">
    <property type="entry name" value="Penicil_amidase"/>
    <property type="match status" value="1"/>
</dbReference>
<dbReference type="CDD" id="cd03747">
    <property type="entry name" value="Ntn_PGA_like"/>
    <property type="match status" value="1"/>
</dbReference>
<gene>
    <name evidence="8" type="ORF">Q9312_03745</name>
</gene>
<dbReference type="Proteomes" id="UP001239782">
    <property type="component" value="Chromosome"/>
</dbReference>
<keyword evidence="9" id="KW-1185">Reference proteome</keyword>